<feature type="non-terminal residue" evidence="1">
    <location>
        <position position="1"/>
    </location>
</feature>
<dbReference type="Proteomes" id="UP001165960">
    <property type="component" value="Unassembled WGS sequence"/>
</dbReference>
<sequence length="77" mass="8526">VGQVDPPLGLDDLETRVGFGIRWLQVLLAGNRLNASRTAALTPQVWQSKATCCRVDENKTGFGIGIIKVHWYNHADH</sequence>
<evidence type="ECO:0000313" key="1">
    <source>
        <dbReference type="EMBL" id="KAJ9088873.1"/>
    </source>
</evidence>
<proteinExistence type="predicted"/>
<dbReference type="EMBL" id="QTSX02000082">
    <property type="protein sequence ID" value="KAJ9088873.1"/>
    <property type="molecule type" value="Genomic_DNA"/>
</dbReference>
<organism evidence="1 2">
    <name type="scientific">Entomophthora muscae</name>
    <dbReference type="NCBI Taxonomy" id="34485"/>
    <lineage>
        <taxon>Eukaryota</taxon>
        <taxon>Fungi</taxon>
        <taxon>Fungi incertae sedis</taxon>
        <taxon>Zoopagomycota</taxon>
        <taxon>Entomophthoromycotina</taxon>
        <taxon>Entomophthoromycetes</taxon>
        <taxon>Entomophthorales</taxon>
        <taxon>Entomophthoraceae</taxon>
        <taxon>Entomophthora</taxon>
    </lineage>
</organism>
<accession>A0ACC2UPX7</accession>
<comment type="caution">
    <text evidence="1">The sequence shown here is derived from an EMBL/GenBank/DDBJ whole genome shotgun (WGS) entry which is preliminary data.</text>
</comment>
<name>A0ACC2UPX7_9FUNG</name>
<evidence type="ECO:0000313" key="2">
    <source>
        <dbReference type="Proteomes" id="UP001165960"/>
    </source>
</evidence>
<keyword evidence="2" id="KW-1185">Reference proteome</keyword>
<gene>
    <name evidence="1" type="ORF">DSO57_1018708</name>
</gene>
<protein>
    <submittedName>
        <fullName evidence="1">Uncharacterized protein</fullName>
    </submittedName>
</protein>
<reference evidence="1" key="1">
    <citation type="submission" date="2022-04" db="EMBL/GenBank/DDBJ databases">
        <title>Genome of the entomopathogenic fungus Entomophthora muscae.</title>
        <authorList>
            <person name="Elya C."/>
            <person name="Lovett B.R."/>
            <person name="Lee E."/>
            <person name="Macias A.M."/>
            <person name="Hajek A.E."/>
            <person name="De Bivort B.L."/>
            <person name="Kasson M.T."/>
            <person name="De Fine Licht H.H."/>
            <person name="Stajich J.E."/>
        </authorList>
    </citation>
    <scope>NUCLEOTIDE SEQUENCE</scope>
    <source>
        <strain evidence="1">Berkeley</strain>
    </source>
</reference>